<proteinExistence type="predicted"/>
<evidence type="ECO:0000256" key="1">
    <source>
        <dbReference type="SAM" id="Coils"/>
    </source>
</evidence>
<dbReference type="STRING" id="286115.A0A507DJT8"/>
<comment type="caution">
    <text evidence="3">The sequence shown here is derived from an EMBL/GenBank/DDBJ whole genome shotgun (WGS) entry which is preliminary data.</text>
</comment>
<sequence length="809" mass="89620">MADRDRLLLAAKKKLAKFQQVKEQDSRRSSVSSVLATARTNAPMPDPHLAPESVSTESSPHPPIESNRRTIEVHSNPPIDDAQPMQPSSTRDTSQSSPLSVNNSVILSTTDTPNGSSPLNNNDIEIQSMNETITVLISERAELKLQNERLANDLKTTTHLPRQQQQPQPKGNLSDVQNAAVLRLQLEESKQRETTLKAQHSELELMVKEWRDSSDRLLLERRDLITRISIQEEVITELRSQLQENDGSMYSNSNIEELERTRKLLHDKQDVIESVTMSLAETQRRNEELQAQLESYVSVSSGQLESERQSRVIAESESATLANQLASLSETISTLTGQNETLTSSLKQSEFSKSTMSQRISELSSALEAQRGELEEARRQSDALTASSERSQKLLNENKMLFAQLAELRERTIALNNEKAVLVDELEIEKRRANTLQSELSSASLNGNSNSPDPVVDTQMVERLQADIARYQVEMQRLQFTIDANHHSGHNASNVPTTVVPDTANVANLRQTLMRTREELEAARGDNVALREQLQAMKEADSGVDSDEERLSTAQNLSTTSNTRPVIITATTEQQTDPIDTANPSSVASGGQVSSSSAASGVSSPVLNDSNSPSDVVNGMESNGDQSQQQQVITQYENQFQSQQQKLAELYNNCEGSRSRIVELEKMCRAAEAALIEERKINTLLSAEVDVVQDYISLYHQERKALQEQMDRLVARVYRNSPEMAESLRESATLPPTPARFRTDSDSGVYTDNSAPTKRSSTKRQSIAEASLAERRVKGSGIHGMLLRGVVLGHGPCPKCSSLNTLPFT</sequence>
<feature type="region of interest" description="Disordered" evidence="2">
    <location>
        <begin position="538"/>
        <end position="632"/>
    </location>
</feature>
<evidence type="ECO:0000256" key="2">
    <source>
        <dbReference type="SAM" id="MobiDB-lite"/>
    </source>
</evidence>
<dbReference type="EMBL" id="QEAN01000047">
    <property type="protein sequence ID" value="TPX51969.1"/>
    <property type="molecule type" value="Genomic_DNA"/>
</dbReference>
<dbReference type="VEuPathDB" id="FungiDB:SeMB42_g01742"/>
<feature type="compositionally biased region" description="Low complexity" evidence="2">
    <location>
        <begin position="585"/>
        <end position="604"/>
    </location>
</feature>
<feature type="compositionally biased region" description="Polar residues" evidence="2">
    <location>
        <begin position="29"/>
        <end position="40"/>
    </location>
</feature>
<feature type="compositionally biased region" description="Basic and acidic residues" evidence="2">
    <location>
        <begin position="370"/>
        <end position="381"/>
    </location>
</feature>
<organism evidence="3 4">
    <name type="scientific">Synchytrium endobioticum</name>
    <dbReference type="NCBI Taxonomy" id="286115"/>
    <lineage>
        <taxon>Eukaryota</taxon>
        <taxon>Fungi</taxon>
        <taxon>Fungi incertae sedis</taxon>
        <taxon>Chytridiomycota</taxon>
        <taxon>Chytridiomycota incertae sedis</taxon>
        <taxon>Chytridiomycetes</taxon>
        <taxon>Synchytriales</taxon>
        <taxon>Synchytriaceae</taxon>
        <taxon>Synchytrium</taxon>
    </lineage>
</organism>
<evidence type="ECO:0000313" key="3">
    <source>
        <dbReference type="EMBL" id="TPX51969.1"/>
    </source>
</evidence>
<feature type="coiled-coil region" evidence="1">
    <location>
        <begin position="633"/>
        <end position="667"/>
    </location>
</feature>
<accession>A0A507DJT8</accession>
<feature type="compositionally biased region" description="Polar residues" evidence="2">
    <location>
        <begin position="605"/>
        <end position="632"/>
    </location>
</feature>
<name>A0A507DJT8_9FUNG</name>
<gene>
    <name evidence="3" type="ORF">SeMB42_g01742</name>
</gene>
<dbReference type="AlphaFoldDB" id="A0A507DJT8"/>
<protein>
    <submittedName>
        <fullName evidence="3">Uncharacterized protein</fullName>
    </submittedName>
</protein>
<reference evidence="3 4" key="1">
    <citation type="journal article" date="2019" name="Sci. Rep.">
        <title>Comparative genomics of chytrid fungi reveal insights into the obligate biotrophic and pathogenic lifestyle of Synchytrium endobioticum.</title>
        <authorList>
            <person name="van de Vossenberg B.T.L.H."/>
            <person name="Warris S."/>
            <person name="Nguyen H.D.T."/>
            <person name="van Gent-Pelzer M.P.E."/>
            <person name="Joly D.L."/>
            <person name="van de Geest H.C."/>
            <person name="Bonants P.J.M."/>
            <person name="Smith D.S."/>
            <person name="Levesque C.A."/>
            <person name="van der Lee T.A.J."/>
        </authorList>
    </citation>
    <scope>NUCLEOTIDE SEQUENCE [LARGE SCALE GENOMIC DNA]</scope>
    <source>
        <strain evidence="3 4">MB42</strain>
    </source>
</reference>
<evidence type="ECO:0000313" key="4">
    <source>
        <dbReference type="Proteomes" id="UP000317494"/>
    </source>
</evidence>
<feature type="region of interest" description="Disordered" evidence="2">
    <location>
        <begin position="16"/>
        <end position="100"/>
    </location>
</feature>
<feature type="region of interest" description="Disordered" evidence="2">
    <location>
        <begin position="726"/>
        <end position="767"/>
    </location>
</feature>
<keyword evidence="1" id="KW-0175">Coiled coil</keyword>
<dbReference type="Proteomes" id="UP000317494">
    <property type="component" value="Unassembled WGS sequence"/>
</dbReference>
<feature type="compositionally biased region" description="Polar residues" evidence="2">
    <location>
        <begin position="552"/>
        <end position="584"/>
    </location>
</feature>
<feature type="compositionally biased region" description="Polar residues" evidence="2">
    <location>
        <begin position="746"/>
        <end position="765"/>
    </location>
</feature>
<feature type="region of interest" description="Disordered" evidence="2">
    <location>
        <begin position="364"/>
        <end position="390"/>
    </location>
</feature>
<feature type="compositionally biased region" description="Polar residues" evidence="2">
    <location>
        <begin position="85"/>
        <end position="100"/>
    </location>
</feature>
<feature type="coiled-coil region" evidence="1">
    <location>
        <begin position="272"/>
        <end position="299"/>
    </location>
</feature>
<keyword evidence="4" id="KW-1185">Reference proteome</keyword>